<name>A0A564YB04_HYMDI</name>
<dbReference type="AlphaFoldDB" id="A0A564YB04"/>
<keyword evidence="3" id="KW-1185">Reference proteome</keyword>
<reference evidence="2 3" key="1">
    <citation type="submission" date="2019-07" db="EMBL/GenBank/DDBJ databases">
        <authorList>
            <person name="Jastrzebski P J."/>
            <person name="Paukszto L."/>
            <person name="Jastrzebski P J."/>
        </authorList>
    </citation>
    <scope>NUCLEOTIDE SEQUENCE [LARGE SCALE GENOMIC DNA]</scope>
    <source>
        <strain evidence="2 3">WMS-il1</strain>
    </source>
</reference>
<feature type="transmembrane region" description="Helical" evidence="1">
    <location>
        <begin position="21"/>
        <end position="45"/>
    </location>
</feature>
<accession>A0A564YB04</accession>
<keyword evidence="1" id="KW-1133">Transmembrane helix</keyword>
<dbReference type="EMBL" id="CABIJS010000123">
    <property type="protein sequence ID" value="VUZ44149.1"/>
    <property type="molecule type" value="Genomic_DNA"/>
</dbReference>
<keyword evidence="1" id="KW-0472">Membrane</keyword>
<keyword evidence="1" id="KW-0812">Transmembrane</keyword>
<evidence type="ECO:0000313" key="3">
    <source>
        <dbReference type="Proteomes" id="UP000321570"/>
    </source>
</evidence>
<sequence>MEKYQVRSRKMQTGLNKRLHLLITVFPLCALKLKLHGPTLIWIGVASPTHLIPVSNGNF</sequence>
<organism evidence="2 3">
    <name type="scientific">Hymenolepis diminuta</name>
    <name type="common">Rat tapeworm</name>
    <dbReference type="NCBI Taxonomy" id="6216"/>
    <lineage>
        <taxon>Eukaryota</taxon>
        <taxon>Metazoa</taxon>
        <taxon>Spiralia</taxon>
        <taxon>Lophotrochozoa</taxon>
        <taxon>Platyhelminthes</taxon>
        <taxon>Cestoda</taxon>
        <taxon>Eucestoda</taxon>
        <taxon>Cyclophyllidea</taxon>
        <taxon>Hymenolepididae</taxon>
        <taxon>Hymenolepis</taxon>
    </lineage>
</organism>
<proteinExistence type="predicted"/>
<protein>
    <submittedName>
        <fullName evidence="2">Uncharacterized protein</fullName>
    </submittedName>
</protein>
<dbReference type="Proteomes" id="UP000321570">
    <property type="component" value="Unassembled WGS sequence"/>
</dbReference>
<evidence type="ECO:0000256" key="1">
    <source>
        <dbReference type="SAM" id="Phobius"/>
    </source>
</evidence>
<evidence type="ECO:0000313" key="2">
    <source>
        <dbReference type="EMBL" id="VUZ44149.1"/>
    </source>
</evidence>
<gene>
    <name evidence="2" type="ORF">WMSIL1_LOCUS4410</name>
</gene>